<accession>A0A3B6TVV3</accession>
<dbReference type="Pfam" id="PF07762">
    <property type="entry name" value="DUF1618"/>
    <property type="match status" value="1"/>
</dbReference>
<reference evidence="3" key="1">
    <citation type="submission" date="2018-08" db="EMBL/GenBank/DDBJ databases">
        <authorList>
            <person name="Rossello M."/>
        </authorList>
    </citation>
    <scope>NUCLEOTIDE SEQUENCE [LARGE SCALE GENOMIC DNA]</scope>
    <source>
        <strain evidence="3">cv. Chinese Spring</strain>
    </source>
</reference>
<dbReference type="Gramene" id="TraesCS7D02G417900.1">
    <property type="protein sequence ID" value="TraesCS7D02G417900.1"/>
    <property type="gene ID" value="TraesCS7D02G417900"/>
</dbReference>
<dbReference type="Proteomes" id="UP000019116">
    <property type="component" value="Chromosome 7D"/>
</dbReference>
<dbReference type="Gramene" id="TraesCAD_scaffold_093381_01G000100.1">
    <property type="protein sequence ID" value="TraesCAD_scaffold_093381_01G000100.1"/>
    <property type="gene ID" value="TraesCAD_scaffold_093381_01G000100"/>
</dbReference>
<reference evidence="3" key="2">
    <citation type="submission" date="2018-10" db="UniProtKB">
        <authorList>
            <consortium name="EnsemblPlants"/>
        </authorList>
    </citation>
    <scope>IDENTIFICATION</scope>
</reference>
<dbReference type="PANTHER" id="PTHR33074">
    <property type="entry name" value="EXPRESSED PROTEIN-RELATED"/>
    <property type="match status" value="1"/>
</dbReference>
<feature type="region of interest" description="Disordered" evidence="1">
    <location>
        <begin position="1"/>
        <end position="20"/>
    </location>
</feature>
<protein>
    <recommendedName>
        <fullName evidence="2">DUF1618 domain-containing protein</fullName>
    </recommendedName>
</protein>
<feature type="compositionally biased region" description="Polar residues" evidence="1">
    <location>
        <begin position="1"/>
        <end position="10"/>
    </location>
</feature>
<dbReference type="EnsemblPlants" id="TraesCS7D02G417900.1">
    <property type="protein sequence ID" value="TraesCS7D02G417900.1"/>
    <property type="gene ID" value="TraesCS7D02G417900"/>
</dbReference>
<dbReference type="Gramene" id="TraesWEE_scaffold_089830_01G000100.1">
    <property type="protein sequence ID" value="TraesWEE_scaffold_089830_01G000100.1"/>
    <property type="gene ID" value="TraesWEE_scaffold_089830_01G000100"/>
</dbReference>
<evidence type="ECO:0000313" key="3">
    <source>
        <dbReference type="EnsemblPlants" id="TraesCS7D02G417900.1"/>
    </source>
</evidence>
<dbReference type="InterPro" id="IPR011676">
    <property type="entry name" value="DUF1618"/>
</dbReference>
<evidence type="ECO:0000256" key="1">
    <source>
        <dbReference type="SAM" id="MobiDB-lite"/>
    </source>
</evidence>
<dbReference type="AlphaFoldDB" id="A0A3B6TVV3"/>
<name>A0A3B6TVV3_WHEAT</name>
<evidence type="ECO:0000313" key="4">
    <source>
        <dbReference type="Proteomes" id="UP000019116"/>
    </source>
</evidence>
<proteinExistence type="predicted"/>
<evidence type="ECO:0000259" key="2">
    <source>
        <dbReference type="Pfam" id="PF07762"/>
    </source>
</evidence>
<dbReference type="PANTHER" id="PTHR33074:SF90">
    <property type="entry name" value="DUF1618 DOMAIN-CONTAINING PROTEIN"/>
    <property type="match status" value="1"/>
</dbReference>
<keyword evidence="4" id="KW-1185">Reference proteome</keyword>
<feature type="domain" description="DUF1618" evidence="2">
    <location>
        <begin position="204"/>
        <end position="383"/>
    </location>
</feature>
<organism evidence="3">
    <name type="scientific">Triticum aestivum</name>
    <name type="common">Wheat</name>
    <dbReference type="NCBI Taxonomy" id="4565"/>
    <lineage>
        <taxon>Eukaryota</taxon>
        <taxon>Viridiplantae</taxon>
        <taxon>Streptophyta</taxon>
        <taxon>Embryophyta</taxon>
        <taxon>Tracheophyta</taxon>
        <taxon>Spermatophyta</taxon>
        <taxon>Magnoliopsida</taxon>
        <taxon>Liliopsida</taxon>
        <taxon>Poales</taxon>
        <taxon>Poaceae</taxon>
        <taxon>BOP clade</taxon>
        <taxon>Pooideae</taxon>
        <taxon>Triticodae</taxon>
        <taxon>Triticeae</taxon>
        <taxon>Triticinae</taxon>
        <taxon>Triticum</taxon>
    </lineage>
</organism>
<sequence>MENQTSTNLNKIGEEENEGANDRAYFADRVNATTVKATASTGHEFKVTFCLADPPAVSYFCVHCPEGCYTTEPRVVSSASDLVLLCFAFSSGPRSTEKDSHLEYFVYKAASDGKPTIRSVPCSPRAYVHSWHAAIVPGKGDNFLVADLSLNGDPGHYNLHIFLSETNEWSTKHVQLQTDPNVLPLELPILTDKVILLGRSTVGWVDLWRGIVVCNLLEKEPVPHFIPLPKAEFDLHRKSKARQVRDVIGFTDGYINFIEIEHCLRWFPVVRKSNLKTAMIFDVADTIDDAELLSLDDMDGVRDDKPVQHVPAGWKIRTMFRSIDWNYWESSHILHVDEISASPPEPSVLQSHLWNDTDKKWTLGKLKCTSFPTFGFYGGDVVYLVSKAESQDNDALLVGVDIRKMKLESIKAYGCGRSISFGPIPVVRFKIGRKQEVIEPSCGGRSASFDAISCAFSKYLNTAPSPRHGFLLLCFC</sequence>
<dbReference type="Gramene" id="TraesROB_scaffold_126779_01G000100.1">
    <property type="protein sequence ID" value="TraesROB_scaffold_126779_01G000100.1"/>
    <property type="gene ID" value="TraesROB_scaffold_126779_01G000100"/>
</dbReference>
<dbReference type="Gramene" id="TraesCS7D03G0989200.1">
    <property type="protein sequence ID" value="TraesCS7D03G0989200.1.CDS"/>
    <property type="gene ID" value="TraesCS7D03G0989200"/>
</dbReference>
<dbReference type="Gramene" id="TraesCLE_scaffold_083986_01G000100.1">
    <property type="protein sequence ID" value="TraesCLE_scaffold_083986_01G000100.1"/>
    <property type="gene ID" value="TraesCLE_scaffold_083986_01G000100"/>
</dbReference>